<dbReference type="SUPFAM" id="SSF52343">
    <property type="entry name" value="Ferredoxin reductase-like, C-terminal NADP-linked domain"/>
    <property type="match status" value="1"/>
</dbReference>
<comment type="similarity">
    <text evidence="3">Belongs to the ferric reductase (FRE) family.</text>
</comment>
<keyword evidence="4" id="KW-0813">Transport</keyword>
<dbReference type="Pfam" id="PF08030">
    <property type="entry name" value="NAD_binding_6"/>
    <property type="match status" value="1"/>
</dbReference>
<comment type="caution">
    <text evidence="16">The sequence shown here is derived from an EMBL/GenBank/DDBJ whole genome shotgun (WGS) entry which is preliminary data.</text>
</comment>
<feature type="transmembrane region" description="Helical" evidence="14">
    <location>
        <begin position="99"/>
        <end position="124"/>
    </location>
</feature>
<dbReference type="PANTHER" id="PTHR11972:SF41">
    <property type="entry name" value="FERRIC REDUCTION OXIDASE 2"/>
    <property type="match status" value="1"/>
</dbReference>
<evidence type="ECO:0000256" key="7">
    <source>
        <dbReference type="ARBA" id="ARBA00022989"/>
    </source>
</evidence>
<evidence type="ECO:0000256" key="13">
    <source>
        <dbReference type="ARBA" id="ARBA00066905"/>
    </source>
</evidence>
<dbReference type="GO" id="GO:0140618">
    <property type="term" value="F:ferric-chelate reductase (NADH) activity"/>
    <property type="evidence" value="ECO:0007669"/>
    <property type="project" value="UniProtKB-EC"/>
</dbReference>
<dbReference type="Proteomes" id="UP001237642">
    <property type="component" value="Unassembled WGS sequence"/>
</dbReference>
<evidence type="ECO:0000256" key="2">
    <source>
        <dbReference type="ARBA" id="ARBA00004141"/>
    </source>
</evidence>
<comment type="cofactor">
    <cofactor evidence="1">
        <name>FAD</name>
        <dbReference type="ChEBI" id="CHEBI:57692"/>
    </cofactor>
</comment>
<evidence type="ECO:0000256" key="6">
    <source>
        <dbReference type="ARBA" id="ARBA00022723"/>
    </source>
</evidence>
<dbReference type="InterPro" id="IPR017938">
    <property type="entry name" value="Riboflavin_synthase-like_b-brl"/>
</dbReference>
<evidence type="ECO:0000313" key="16">
    <source>
        <dbReference type="EMBL" id="KAK1364321.1"/>
    </source>
</evidence>
<evidence type="ECO:0000256" key="14">
    <source>
        <dbReference type="SAM" id="Phobius"/>
    </source>
</evidence>
<dbReference type="SFLD" id="SFLDG01168">
    <property type="entry name" value="Ferric_reductase_subgroup_(FRE"/>
    <property type="match status" value="1"/>
</dbReference>
<keyword evidence="17" id="KW-1185">Reference proteome</keyword>
<evidence type="ECO:0000256" key="4">
    <source>
        <dbReference type="ARBA" id="ARBA00022448"/>
    </source>
</evidence>
<dbReference type="InterPro" id="IPR013130">
    <property type="entry name" value="Fe3_Rdtase_TM_dom"/>
</dbReference>
<keyword evidence="5 14" id="KW-0812">Transmembrane</keyword>
<dbReference type="InterPro" id="IPR017927">
    <property type="entry name" value="FAD-bd_FR_type"/>
</dbReference>
<evidence type="ECO:0000256" key="12">
    <source>
        <dbReference type="ARBA" id="ARBA00050970"/>
    </source>
</evidence>
<dbReference type="Pfam" id="PF08022">
    <property type="entry name" value="FAD_binding_8"/>
    <property type="match status" value="1"/>
</dbReference>
<reference evidence="16" key="1">
    <citation type="submission" date="2023-02" db="EMBL/GenBank/DDBJ databases">
        <title>Genome of toxic invasive species Heracleum sosnowskyi carries increased number of genes despite the absence of recent whole-genome duplications.</title>
        <authorList>
            <person name="Schelkunov M."/>
            <person name="Shtratnikova V."/>
            <person name="Makarenko M."/>
            <person name="Klepikova A."/>
            <person name="Omelchenko D."/>
            <person name="Novikova G."/>
            <person name="Obukhova E."/>
            <person name="Bogdanov V."/>
            <person name="Penin A."/>
            <person name="Logacheva M."/>
        </authorList>
    </citation>
    <scope>NUCLEOTIDE SEQUENCE</scope>
    <source>
        <strain evidence="16">Hsosn_3</strain>
        <tissue evidence="16">Leaf</tissue>
    </source>
</reference>
<protein>
    <recommendedName>
        <fullName evidence="13">ferric-chelate reductase (NADH)</fullName>
        <ecNumber evidence="13">1.16.1.7</ecNumber>
    </recommendedName>
</protein>
<dbReference type="EMBL" id="JAUIZM010000009">
    <property type="protein sequence ID" value="KAK1364321.1"/>
    <property type="molecule type" value="Genomic_DNA"/>
</dbReference>
<feature type="transmembrane region" description="Helical" evidence="14">
    <location>
        <begin position="577"/>
        <end position="596"/>
    </location>
</feature>
<evidence type="ECO:0000256" key="9">
    <source>
        <dbReference type="ARBA" id="ARBA00023004"/>
    </source>
</evidence>
<evidence type="ECO:0000256" key="5">
    <source>
        <dbReference type="ARBA" id="ARBA00022692"/>
    </source>
</evidence>
<feature type="transmembrane region" description="Helical" evidence="14">
    <location>
        <begin position="287"/>
        <end position="306"/>
    </location>
</feature>
<dbReference type="InterPro" id="IPR039261">
    <property type="entry name" value="FNR_nucleotide-bd"/>
</dbReference>
<keyword evidence="10" id="KW-0406">Ion transport</keyword>
<accession>A0AAD8M875</accession>
<sequence length="700" mass="78922">MEATKIQAVIKIAVLILFLGYVFIWVILPTNLYKKDWLLKVRAKTMSSYFGTQGATMLINTCPMLLIAVLGCVYLHFVHKTRGNNVQGKEGSDALRRPMIVKGLGVVNGIELSFFMMFIALLIWSFSTYLEVSFVKITAKSAAKSGEKVWEARLDSASLRLGLIGNICLAFLFFPVTRGSSVLALLGITSEASVKYHIWLGHIGMTLFTAHGVCYIVYWAVTNQLSEMLKWAKTDISNVAGELALLFGLLMWVTAIPRIRRKMFELFFYIHHLYILFMVFFVFHVGFSYACIMLPGFYLFLVDRFLRFLQSRQRVRLVSARLLPCETVELNFSKSQGLNYTPTSIMFVNIPSISKVQWHPFTVSSNNNLEPEKISVIIKGDGSWSKRLFHTLSAPSSVDRLDVSIEGPYGPASTNFLRHDILVMVSGGSGITPFISIFRELVFLSETLKCKTPQILLISSFKNSSDLALLDLLLPISGTPSNFSNLEFQIEAYVTREKQSSTTNNKNNTRSLWFKPYPSDSTVTPILGQNTWLWLGTIISSSFILFLILLGTLNRFYIYPIDHNTNDIYPYSAKATMTMLLLCISIGITASGAFLWNKNNNAMETKQIQNMEGTTPMASPDSQFYNADRELESLPQQSVVQSTNVYYGERPDLKRYLFDRKESRVGVLVCGPKEMRHEVASICSSGLAANLHFESISFSW</sequence>
<keyword evidence="7 14" id="KW-1133">Transmembrane helix</keyword>
<dbReference type="GO" id="GO:0046872">
    <property type="term" value="F:metal ion binding"/>
    <property type="evidence" value="ECO:0007669"/>
    <property type="project" value="UniProtKB-KW"/>
</dbReference>
<gene>
    <name evidence="16" type="ORF">POM88_039882</name>
</gene>
<dbReference type="GO" id="GO:0005886">
    <property type="term" value="C:plasma membrane"/>
    <property type="evidence" value="ECO:0007669"/>
    <property type="project" value="TreeGrafter"/>
</dbReference>
<feature type="transmembrane region" description="Helical" evidence="14">
    <location>
        <begin position="198"/>
        <end position="221"/>
    </location>
</feature>
<dbReference type="FunFam" id="3.40.50.80:FF:000039">
    <property type="entry name" value="Ferric reduction oxidase 3"/>
    <property type="match status" value="1"/>
</dbReference>
<feature type="transmembrane region" description="Helical" evidence="14">
    <location>
        <begin position="53"/>
        <end position="78"/>
    </location>
</feature>
<dbReference type="AlphaFoldDB" id="A0AAD8M875"/>
<feature type="transmembrane region" description="Helical" evidence="14">
    <location>
        <begin position="532"/>
        <end position="557"/>
    </location>
</feature>
<dbReference type="EC" id="1.16.1.7" evidence="13"/>
<evidence type="ECO:0000256" key="11">
    <source>
        <dbReference type="ARBA" id="ARBA00023136"/>
    </source>
</evidence>
<evidence type="ECO:0000259" key="15">
    <source>
        <dbReference type="PROSITE" id="PS51384"/>
    </source>
</evidence>
<dbReference type="CDD" id="cd06186">
    <property type="entry name" value="NOX_Duox_like_FAD_NADP"/>
    <property type="match status" value="1"/>
</dbReference>
<keyword evidence="6" id="KW-0479">Metal-binding</keyword>
<dbReference type="InterPro" id="IPR050369">
    <property type="entry name" value="RBOH/FRE"/>
</dbReference>
<proteinExistence type="inferred from homology"/>
<feature type="transmembrane region" description="Helical" evidence="14">
    <location>
        <begin position="12"/>
        <end position="33"/>
    </location>
</feature>
<feature type="transmembrane region" description="Helical" evidence="14">
    <location>
        <begin position="236"/>
        <end position="256"/>
    </location>
</feature>
<evidence type="ECO:0000256" key="1">
    <source>
        <dbReference type="ARBA" id="ARBA00001974"/>
    </source>
</evidence>
<evidence type="ECO:0000256" key="3">
    <source>
        <dbReference type="ARBA" id="ARBA00006278"/>
    </source>
</evidence>
<organism evidence="16 17">
    <name type="scientific">Heracleum sosnowskyi</name>
    <dbReference type="NCBI Taxonomy" id="360622"/>
    <lineage>
        <taxon>Eukaryota</taxon>
        <taxon>Viridiplantae</taxon>
        <taxon>Streptophyta</taxon>
        <taxon>Embryophyta</taxon>
        <taxon>Tracheophyta</taxon>
        <taxon>Spermatophyta</taxon>
        <taxon>Magnoliopsida</taxon>
        <taxon>eudicotyledons</taxon>
        <taxon>Gunneridae</taxon>
        <taxon>Pentapetalae</taxon>
        <taxon>asterids</taxon>
        <taxon>campanulids</taxon>
        <taxon>Apiales</taxon>
        <taxon>Apiaceae</taxon>
        <taxon>Apioideae</taxon>
        <taxon>apioid superclade</taxon>
        <taxon>Tordylieae</taxon>
        <taxon>Tordyliinae</taxon>
        <taxon>Heracleum</taxon>
    </lineage>
</organism>
<keyword evidence="11 14" id="KW-0472">Membrane</keyword>
<dbReference type="Gene3D" id="3.40.50.80">
    <property type="entry name" value="Nucleotide-binding domain of ferredoxin-NADP reductase (FNR) module"/>
    <property type="match status" value="2"/>
</dbReference>
<feature type="transmembrane region" description="Helical" evidence="14">
    <location>
        <begin position="163"/>
        <end position="186"/>
    </location>
</feature>
<dbReference type="GO" id="GO:0006811">
    <property type="term" value="P:monoatomic ion transport"/>
    <property type="evidence" value="ECO:0007669"/>
    <property type="project" value="UniProtKB-KW"/>
</dbReference>
<evidence type="ECO:0000313" key="17">
    <source>
        <dbReference type="Proteomes" id="UP001237642"/>
    </source>
</evidence>
<feature type="domain" description="FAD-binding FR-type" evidence="15">
    <location>
        <begin position="310"/>
        <end position="415"/>
    </location>
</feature>
<reference evidence="16" key="2">
    <citation type="submission" date="2023-05" db="EMBL/GenBank/DDBJ databases">
        <authorList>
            <person name="Schelkunov M.I."/>
        </authorList>
    </citation>
    <scope>NUCLEOTIDE SEQUENCE</scope>
    <source>
        <strain evidence="16">Hsosn_3</strain>
        <tissue evidence="16">Leaf</tissue>
    </source>
</reference>
<dbReference type="PANTHER" id="PTHR11972">
    <property type="entry name" value="NADPH OXIDASE"/>
    <property type="match status" value="1"/>
</dbReference>
<comment type="subcellular location">
    <subcellularLocation>
        <location evidence="2">Membrane</location>
        <topology evidence="2">Multi-pass membrane protein</topology>
    </subcellularLocation>
</comment>
<evidence type="ECO:0000256" key="8">
    <source>
        <dbReference type="ARBA" id="ARBA00023002"/>
    </source>
</evidence>
<keyword evidence="9" id="KW-0408">Iron</keyword>
<dbReference type="SFLD" id="SFLDS00052">
    <property type="entry name" value="Ferric_Reductase_Domain"/>
    <property type="match status" value="1"/>
</dbReference>
<dbReference type="PROSITE" id="PS51384">
    <property type="entry name" value="FAD_FR"/>
    <property type="match status" value="1"/>
</dbReference>
<dbReference type="InterPro" id="IPR013121">
    <property type="entry name" value="Fe_red_NAD-bd_6"/>
</dbReference>
<name>A0AAD8M875_9APIA</name>
<dbReference type="Pfam" id="PF01794">
    <property type="entry name" value="Ferric_reduct"/>
    <property type="match status" value="1"/>
</dbReference>
<dbReference type="InterPro" id="IPR013112">
    <property type="entry name" value="FAD-bd_8"/>
</dbReference>
<evidence type="ECO:0000256" key="10">
    <source>
        <dbReference type="ARBA" id="ARBA00023065"/>
    </source>
</evidence>
<dbReference type="SUPFAM" id="SSF63380">
    <property type="entry name" value="Riboflavin synthase domain-like"/>
    <property type="match status" value="1"/>
</dbReference>
<keyword evidence="8" id="KW-0560">Oxidoreductase</keyword>
<comment type="catalytic activity">
    <reaction evidence="12">
        <text>2 a Fe(II)-siderophore + NAD(+) + H(+) = 2 a Fe(III)-siderophore + NADH</text>
        <dbReference type="Rhea" id="RHEA:15061"/>
        <dbReference type="Rhea" id="RHEA-COMP:11342"/>
        <dbReference type="Rhea" id="RHEA-COMP:11344"/>
        <dbReference type="ChEBI" id="CHEBI:15378"/>
        <dbReference type="ChEBI" id="CHEBI:29033"/>
        <dbReference type="ChEBI" id="CHEBI:29034"/>
        <dbReference type="ChEBI" id="CHEBI:57540"/>
        <dbReference type="ChEBI" id="CHEBI:57945"/>
        <dbReference type="EC" id="1.16.1.7"/>
    </reaction>
</comment>